<feature type="compositionally biased region" description="Acidic residues" evidence="4">
    <location>
        <begin position="1399"/>
        <end position="1409"/>
    </location>
</feature>
<feature type="region of interest" description="Disordered" evidence="4">
    <location>
        <begin position="779"/>
        <end position="812"/>
    </location>
</feature>
<feature type="compositionally biased region" description="Acidic residues" evidence="4">
    <location>
        <begin position="1006"/>
        <end position="1017"/>
    </location>
</feature>
<feature type="compositionally biased region" description="Polar residues" evidence="4">
    <location>
        <begin position="1259"/>
        <end position="1273"/>
    </location>
</feature>
<dbReference type="PROSITE" id="PS50294">
    <property type="entry name" value="WD_REPEATS_REGION"/>
    <property type="match status" value="1"/>
</dbReference>
<evidence type="ECO:0000256" key="4">
    <source>
        <dbReference type="SAM" id="MobiDB-lite"/>
    </source>
</evidence>
<evidence type="ECO:0000313" key="8">
    <source>
        <dbReference type="Proteomes" id="UP001205998"/>
    </source>
</evidence>
<dbReference type="GO" id="GO:0046330">
    <property type="term" value="P:positive regulation of JNK cascade"/>
    <property type="evidence" value="ECO:0007669"/>
    <property type="project" value="TreeGrafter"/>
</dbReference>
<dbReference type="InterPro" id="IPR055292">
    <property type="entry name" value="MABP1"/>
</dbReference>
<evidence type="ECO:0000256" key="3">
    <source>
        <dbReference type="PROSITE-ProRule" id="PRU00221"/>
    </source>
</evidence>
<evidence type="ECO:0000259" key="5">
    <source>
        <dbReference type="Pfam" id="PF24780"/>
    </source>
</evidence>
<feature type="region of interest" description="Disordered" evidence="4">
    <location>
        <begin position="1331"/>
        <end position="1431"/>
    </location>
</feature>
<keyword evidence="1 3" id="KW-0853">WD repeat</keyword>
<comment type="caution">
    <text evidence="7">The sequence shown here is derived from an EMBL/GenBank/DDBJ whole genome shotgun (WGS) entry which is preliminary data.</text>
</comment>
<dbReference type="Proteomes" id="UP001205998">
    <property type="component" value="Unassembled WGS sequence"/>
</dbReference>
<sequence length="1584" mass="174058">MSGENTTIKNRIKNLLRSPSIKLRRNKPRNSKENLGNKVTLEKVLGITAAGNRALACDHHSGLVAYPAGCVVVLLNPKKNKQYHILNNSRKTITTLAFSPDGKYVVTGESGHMPAVRVWDVVSRTQVAELQEHKYGVACVAFSPNSKYIISVGYQHDMIVNVWAWKKNILVAANKVSSKVTAVSFSDDSSYFVTAGNRHVKFWYLDHTKASKVNATVPLLGRSGLLGELRNNFFSDVACGKGRKASSTFCITSSGLLCEFNEKRLLDKWVELRKNDSATTSLATALSVTEDLIFCGCADGTVRAFNPVNLHFICTLPRPHSLGTDIATVTDASHLFAYKLDARYPDTVAVSYDPTNRWLSSVYSDHSLYVWDVRDLHKVGKVYSALYHSSCVWSVEIYPQKSESERSCLTPGSFLSCSSDNTIRLWNIDGYSATVQHNVISNDLQKIIYIDNNIGALLDPDCTISSNTDKADPQTSENRTGIRTMCVSPDGQHLASGDRNGILRIHELQSMEEILNVQAHDSEILCLEYSKPETGLSLLATASRDRLIHVLDAQCEYSLVQTLDEHSSSITAVRFAANDGKIRMISCGADKSIYFRTAHKTEEGIMFTRTHHIVRKTTLYDMDIDPLHKYAAVGCQDRSIRIFNISNGKQKKIYKGSQGEDGTLIRVQMDPSGMYVATSCSDKNINIFDFYTGECVATMFGHSEIVTGMKFTNDCKHLISVSGDSCIFVWRLNPELTINMRQRLTDIKQKNKPGEKSPPVKHPVSTRREVLRVPAVGIMSSDSDKDLEEEEGIEEEDEYNSTQISSGSSTGEETGTFLCPFLVIYDSSSASENSGPRQRRQWSRRIGNNKDLVVKSMLDLRQLESYDKSPGVNQELALHPDLDLGSTVSLQTITGWVEKAEVSPVQRGHTRPHFIPLSPQMPDTEAVVLYPEGCGDRVSLAGSEYQVKELAHGVRLLQGNPCPEKQSPDSACSMDYSNSHLSSPDQPGEDSEPTEPLSVDGNSSELDMEDLEEEEEEALRKTSESFCFVPETPDQEAFLKKNFANLSDFSTSGGPNSPLQPTITDSVSISSKFLNGSTGCRQAFVSLSKKNSESKVANELVHHPVFEVHPLMEDRKQSAPQELKKLKRPSVLHLSPEKKRIPVEISADSLAASAGMRKAQSIHSISADAVLPQASTCVSEEILPHSPERAPPSTPRRTIASVPLSSPTSSQPRDCPTPTKSKSRSYMSPTTSSIAKMSRSMSMGDNLNMSGLSEVPTALDTNRSSGSDASNLRSACRSKPSLPIVPLPSSSIGSPPCGAILPTISGASTPNSSSKGIQAKLPSSIRPQLHLDISKPLPDKPSMASFSPNSKNTKLGHKEDLGNRTPVHVPPLPGPEQSHSSSIHLSTYSVPTETRQPEEQELNIEESEEPEKIQGKDTDLEETQVKQSNENQGTTICMQASSQAQDSGLLGFHSSLVYSSPPLRLGLHKNLFTSRLCMESCRLAASELQNSFKKACHFYRMVRSHCNQRQEHQNMTQVLTEAFEAVQAELNSLPYDKENSSSSSSVCVLGSGAGGVGEERTLALLEQYSQLLLRAVEKRMDSKV</sequence>
<protein>
    <submittedName>
        <fullName evidence="7">Mitogen-activated protein kinase-binding protein 1 isoform X1</fullName>
    </submittedName>
</protein>
<keyword evidence="2" id="KW-0677">Repeat</keyword>
<dbReference type="SUPFAM" id="SSF50978">
    <property type="entry name" value="WD40 repeat-like"/>
    <property type="match status" value="2"/>
</dbReference>
<feature type="compositionally biased region" description="Acidic residues" evidence="4">
    <location>
        <begin position="785"/>
        <end position="799"/>
    </location>
</feature>
<keyword evidence="7" id="KW-0418">Kinase</keyword>
<feature type="region of interest" description="Disordered" evidence="4">
    <location>
        <begin position="747"/>
        <end position="766"/>
    </location>
</feature>
<proteinExistence type="predicted"/>
<evidence type="ECO:0000256" key="2">
    <source>
        <dbReference type="ARBA" id="ARBA00022737"/>
    </source>
</evidence>
<dbReference type="PROSITE" id="PS50082">
    <property type="entry name" value="WD_REPEATS_2"/>
    <property type="match status" value="1"/>
</dbReference>
<evidence type="ECO:0000256" key="1">
    <source>
        <dbReference type="ARBA" id="ARBA00022574"/>
    </source>
</evidence>
<feature type="compositionally biased region" description="Low complexity" evidence="4">
    <location>
        <begin position="1378"/>
        <end position="1389"/>
    </location>
</feature>
<evidence type="ECO:0000259" key="6">
    <source>
        <dbReference type="Pfam" id="PF24782"/>
    </source>
</evidence>
<reference evidence="7" key="1">
    <citation type="submission" date="2018-07" db="EMBL/GenBank/DDBJ databases">
        <title>Comparative genomics of catfishes provides insights into carnivory and benthic adaptation.</title>
        <authorList>
            <person name="Zhang Y."/>
            <person name="Wang D."/>
            <person name="Peng Z."/>
            <person name="Zheng S."/>
            <person name="Shao F."/>
            <person name="Tao W."/>
        </authorList>
    </citation>
    <scope>NUCLEOTIDE SEQUENCE</scope>
    <source>
        <strain evidence="7">Chongqing</strain>
    </source>
</reference>
<dbReference type="InterPro" id="IPR056161">
    <property type="entry name" value="WD40_MABP1-WDR62_1st"/>
</dbReference>
<gene>
    <name evidence="7" type="ORF">C0J50_4720</name>
</gene>
<keyword evidence="8" id="KW-1185">Reference proteome</keyword>
<dbReference type="GO" id="GO:0016301">
    <property type="term" value="F:kinase activity"/>
    <property type="evidence" value="ECO:0007669"/>
    <property type="project" value="UniProtKB-KW"/>
</dbReference>
<feature type="domain" description="MABP1/WDR62 first WD40" evidence="5">
    <location>
        <begin position="54"/>
        <end position="386"/>
    </location>
</feature>
<feature type="region of interest" description="Disordered" evidence="4">
    <location>
        <begin position="1184"/>
        <end position="1281"/>
    </location>
</feature>
<dbReference type="PANTHER" id="PTHR44813:SF1">
    <property type="entry name" value="MITOGEN-ACTIVATED PROTEIN KINASE-BINDING PROTEIN 1"/>
    <property type="match status" value="1"/>
</dbReference>
<organism evidence="7 8">
    <name type="scientific">Silurus asotus</name>
    <name type="common">Amur catfish</name>
    <name type="synonym">Parasilurus asotus</name>
    <dbReference type="NCBI Taxonomy" id="30991"/>
    <lineage>
        <taxon>Eukaryota</taxon>
        <taxon>Metazoa</taxon>
        <taxon>Chordata</taxon>
        <taxon>Craniata</taxon>
        <taxon>Vertebrata</taxon>
        <taxon>Euteleostomi</taxon>
        <taxon>Actinopterygii</taxon>
        <taxon>Neopterygii</taxon>
        <taxon>Teleostei</taxon>
        <taxon>Ostariophysi</taxon>
        <taxon>Siluriformes</taxon>
        <taxon>Siluridae</taxon>
        <taxon>Silurus</taxon>
    </lineage>
</organism>
<dbReference type="InterPro" id="IPR056162">
    <property type="entry name" value="WD40_MABP1-WDR62_2nd"/>
</dbReference>
<dbReference type="InterPro" id="IPR036322">
    <property type="entry name" value="WD40_repeat_dom_sf"/>
</dbReference>
<dbReference type="FunFam" id="2.130.10.10:FF:000046">
    <property type="entry name" value="WD repeat-containing protein 62 isoform 1"/>
    <property type="match status" value="1"/>
</dbReference>
<feature type="compositionally biased region" description="Polar residues" evidence="4">
    <location>
        <begin position="1344"/>
        <end position="1353"/>
    </location>
</feature>
<feature type="region of interest" description="Disordered" evidence="4">
    <location>
        <begin position="958"/>
        <end position="1023"/>
    </location>
</feature>
<feature type="domain" description="MABP1/WDR62 second WD40" evidence="6">
    <location>
        <begin position="392"/>
        <end position="732"/>
    </location>
</feature>
<name>A0AAD5FCA0_SILAS</name>
<dbReference type="PROSITE" id="PS00678">
    <property type="entry name" value="WD_REPEATS_1"/>
    <property type="match status" value="1"/>
</dbReference>
<feature type="non-terminal residue" evidence="7">
    <location>
        <position position="1"/>
    </location>
</feature>
<evidence type="ECO:0000313" key="7">
    <source>
        <dbReference type="EMBL" id="KAI5611486.1"/>
    </source>
</evidence>
<dbReference type="InterPro" id="IPR015943">
    <property type="entry name" value="WD40/YVTN_repeat-like_dom_sf"/>
</dbReference>
<keyword evidence="7" id="KW-0808">Transferase</keyword>
<dbReference type="Gene3D" id="2.130.10.10">
    <property type="entry name" value="YVTN repeat-like/Quinoprotein amine dehydrogenase"/>
    <property type="match status" value="4"/>
</dbReference>
<dbReference type="InterPro" id="IPR001680">
    <property type="entry name" value="WD40_rpt"/>
</dbReference>
<dbReference type="GO" id="GO:0043124">
    <property type="term" value="P:negative regulation of canonical NF-kappaB signal transduction"/>
    <property type="evidence" value="ECO:0007669"/>
    <property type="project" value="TreeGrafter"/>
</dbReference>
<dbReference type="GO" id="GO:0005737">
    <property type="term" value="C:cytoplasm"/>
    <property type="evidence" value="ECO:0007669"/>
    <property type="project" value="TreeGrafter"/>
</dbReference>
<dbReference type="Pfam" id="PF24782">
    <property type="entry name" value="WD40_MABP1-WDR62_2nd"/>
    <property type="match status" value="1"/>
</dbReference>
<feature type="compositionally biased region" description="Polar residues" evidence="4">
    <location>
        <begin position="975"/>
        <end position="985"/>
    </location>
</feature>
<feature type="repeat" description="WD" evidence="3">
    <location>
        <begin position="699"/>
        <end position="740"/>
    </location>
</feature>
<dbReference type="PANTHER" id="PTHR44813">
    <property type="entry name" value="MITOGEN-ACTIVATED PROTEIN KINASE-BINDING PROTEIN 1"/>
    <property type="match status" value="1"/>
</dbReference>
<dbReference type="SMART" id="SM00320">
    <property type="entry name" value="WD40"/>
    <property type="match status" value="12"/>
</dbReference>
<dbReference type="EMBL" id="MU565691">
    <property type="protein sequence ID" value="KAI5611486.1"/>
    <property type="molecule type" value="Genomic_DNA"/>
</dbReference>
<dbReference type="Pfam" id="PF24780">
    <property type="entry name" value="WD40_MABP1-WDR62_1st"/>
    <property type="match status" value="1"/>
</dbReference>
<dbReference type="InterPro" id="IPR019775">
    <property type="entry name" value="WD40_repeat_CS"/>
</dbReference>
<accession>A0AAD5FCA0</accession>
<feature type="compositionally biased region" description="Polar residues" evidence="4">
    <location>
        <begin position="1203"/>
        <end position="1251"/>
    </location>
</feature>